<organism evidence="4 5">
    <name type="scientific">Streptomyces cremeus</name>
    <dbReference type="NCBI Taxonomy" id="66881"/>
    <lineage>
        <taxon>Bacteria</taxon>
        <taxon>Bacillati</taxon>
        <taxon>Actinomycetota</taxon>
        <taxon>Actinomycetes</taxon>
        <taxon>Kitasatosporales</taxon>
        <taxon>Streptomycetaceae</taxon>
        <taxon>Streptomyces</taxon>
    </lineage>
</organism>
<dbReference type="SUPFAM" id="SSF55781">
    <property type="entry name" value="GAF domain-like"/>
    <property type="match status" value="1"/>
</dbReference>
<reference evidence="4 5" key="1">
    <citation type="submission" date="2024-09" db="EMBL/GenBank/DDBJ databases">
        <authorList>
            <person name="Sun Q."/>
            <person name="Mori K."/>
        </authorList>
    </citation>
    <scope>NUCLEOTIDE SEQUENCE [LARGE SCALE GENOMIC DNA]</scope>
    <source>
        <strain evidence="4 5">JCM 4362</strain>
    </source>
</reference>
<dbReference type="InterPro" id="IPR029016">
    <property type="entry name" value="GAF-like_dom_sf"/>
</dbReference>
<dbReference type="Gene3D" id="1.10.10.10">
    <property type="entry name" value="Winged helix-like DNA-binding domain superfamily/Winged helix DNA-binding domain"/>
    <property type="match status" value="1"/>
</dbReference>
<protein>
    <submittedName>
        <fullName evidence="4">GAF domain-containing protein</fullName>
    </submittedName>
</protein>
<sequence length="242" mass="25954">MPESREARRVRAAAEGDFTLLPQRLAVALCAVLEVDGVTLSLATDTPERQLLAATGPVAVRLEELQFECAEGPCVSACAEGVPMLWPDVRQEPGRWPVFGGRLREELPQIGSLSGFPLGSSPAVGSVDLFSFRPRRLTARGVGRALRASAAVLEVLLEASRTHSTEDRLPRWQPEEMLDAHWGTTRRAVGVLMERWDVDAAEALARLRARAFASGRPLPELAADVMASGCGGDSPSDGADSC</sequence>
<evidence type="ECO:0000256" key="2">
    <source>
        <dbReference type="ARBA" id="ARBA00023163"/>
    </source>
</evidence>
<proteinExistence type="predicted"/>
<dbReference type="RefSeq" id="WP_345219463.1">
    <property type="nucleotide sequence ID" value="NZ_BAAAXE010000002.1"/>
</dbReference>
<keyword evidence="5" id="KW-1185">Reference proteome</keyword>
<accession>A0ABV5PI42</accession>
<feature type="domain" description="ANTAR" evidence="3">
    <location>
        <begin position="173"/>
        <end position="226"/>
    </location>
</feature>
<evidence type="ECO:0000313" key="4">
    <source>
        <dbReference type="EMBL" id="MFB9522875.1"/>
    </source>
</evidence>
<evidence type="ECO:0000256" key="1">
    <source>
        <dbReference type="ARBA" id="ARBA00023015"/>
    </source>
</evidence>
<keyword evidence="1" id="KW-0805">Transcription regulation</keyword>
<dbReference type="Gene3D" id="3.30.450.40">
    <property type="match status" value="1"/>
</dbReference>
<dbReference type="Pfam" id="PF03861">
    <property type="entry name" value="ANTAR"/>
    <property type="match status" value="1"/>
</dbReference>
<gene>
    <name evidence="4" type="ORF">ACFFTU_23295</name>
</gene>
<dbReference type="InterPro" id="IPR005561">
    <property type="entry name" value="ANTAR"/>
</dbReference>
<dbReference type="SMART" id="SM01012">
    <property type="entry name" value="ANTAR"/>
    <property type="match status" value="1"/>
</dbReference>
<dbReference type="Proteomes" id="UP001589718">
    <property type="component" value="Unassembled WGS sequence"/>
</dbReference>
<dbReference type="EMBL" id="JBHMCR010000015">
    <property type="protein sequence ID" value="MFB9522875.1"/>
    <property type="molecule type" value="Genomic_DNA"/>
</dbReference>
<evidence type="ECO:0000259" key="3">
    <source>
        <dbReference type="SMART" id="SM01012"/>
    </source>
</evidence>
<dbReference type="InterPro" id="IPR036388">
    <property type="entry name" value="WH-like_DNA-bd_sf"/>
</dbReference>
<keyword evidence="2" id="KW-0804">Transcription</keyword>
<comment type="caution">
    <text evidence="4">The sequence shown here is derived from an EMBL/GenBank/DDBJ whole genome shotgun (WGS) entry which is preliminary data.</text>
</comment>
<name>A0ABV5PI42_STRCM</name>
<evidence type="ECO:0000313" key="5">
    <source>
        <dbReference type="Proteomes" id="UP001589718"/>
    </source>
</evidence>